<dbReference type="Proteomes" id="UP001642487">
    <property type="component" value="Chromosome 5"/>
</dbReference>
<sequence length="97" mass="10926">MSASQKHWGWRWRKNKLSSSSFSLLAVSHSPESSTLFQALDRSLSLLESSLTSIFSLIFARISLNEGSMFCGLELKPISSLGNFFFTFDCVSLWNQP</sequence>
<evidence type="ECO:0000313" key="2">
    <source>
        <dbReference type="Proteomes" id="UP001642487"/>
    </source>
</evidence>
<name>A0ABP0YQQ0_9ROSI</name>
<accession>A0ABP0YQQ0</accession>
<keyword evidence="2" id="KW-1185">Reference proteome</keyword>
<organism evidence="1 2">
    <name type="scientific">Citrullus colocynthis</name>
    <name type="common">colocynth</name>
    <dbReference type="NCBI Taxonomy" id="252529"/>
    <lineage>
        <taxon>Eukaryota</taxon>
        <taxon>Viridiplantae</taxon>
        <taxon>Streptophyta</taxon>
        <taxon>Embryophyta</taxon>
        <taxon>Tracheophyta</taxon>
        <taxon>Spermatophyta</taxon>
        <taxon>Magnoliopsida</taxon>
        <taxon>eudicotyledons</taxon>
        <taxon>Gunneridae</taxon>
        <taxon>Pentapetalae</taxon>
        <taxon>rosids</taxon>
        <taxon>fabids</taxon>
        <taxon>Cucurbitales</taxon>
        <taxon>Cucurbitaceae</taxon>
        <taxon>Benincaseae</taxon>
        <taxon>Citrullus</taxon>
    </lineage>
</organism>
<proteinExistence type="predicted"/>
<evidence type="ECO:0000313" key="1">
    <source>
        <dbReference type="EMBL" id="CAK9322858.1"/>
    </source>
</evidence>
<dbReference type="EMBL" id="OZ021739">
    <property type="protein sequence ID" value="CAK9322858.1"/>
    <property type="molecule type" value="Genomic_DNA"/>
</dbReference>
<protein>
    <submittedName>
        <fullName evidence="1">Uncharacterized protein</fullName>
    </submittedName>
</protein>
<gene>
    <name evidence="1" type="ORF">CITCOLO1_LOCUS15024</name>
</gene>
<reference evidence="1 2" key="1">
    <citation type="submission" date="2024-03" db="EMBL/GenBank/DDBJ databases">
        <authorList>
            <person name="Gkanogiannis A."/>
            <person name="Becerra Lopez-Lavalle L."/>
        </authorList>
    </citation>
    <scope>NUCLEOTIDE SEQUENCE [LARGE SCALE GENOMIC DNA]</scope>
</reference>